<evidence type="ECO:0000256" key="6">
    <source>
        <dbReference type="RuleBase" id="RU361157"/>
    </source>
</evidence>
<feature type="transmembrane region" description="Helical" evidence="6">
    <location>
        <begin position="151"/>
        <end position="172"/>
    </location>
</feature>
<dbReference type="PROSITE" id="PS51012">
    <property type="entry name" value="ABC_TM2"/>
    <property type="match status" value="1"/>
</dbReference>
<evidence type="ECO:0000256" key="2">
    <source>
        <dbReference type="ARBA" id="ARBA00022692"/>
    </source>
</evidence>
<dbReference type="AlphaFoldDB" id="A0A7W7CFK8"/>
<dbReference type="EMBL" id="JACHMH010000001">
    <property type="protein sequence ID" value="MBB4678858.1"/>
    <property type="molecule type" value="Genomic_DNA"/>
</dbReference>
<keyword evidence="2 6" id="KW-0812">Transmembrane</keyword>
<keyword evidence="6" id="KW-0813">Transport</keyword>
<evidence type="ECO:0000256" key="3">
    <source>
        <dbReference type="ARBA" id="ARBA00022989"/>
    </source>
</evidence>
<feature type="transmembrane region" description="Helical" evidence="6">
    <location>
        <begin position="68"/>
        <end position="91"/>
    </location>
</feature>
<protein>
    <recommendedName>
        <fullName evidence="6">Transport permease protein</fullName>
    </recommendedName>
</protein>
<reference evidence="8 9" key="1">
    <citation type="submission" date="2020-08" db="EMBL/GenBank/DDBJ databases">
        <title>Sequencing the genomes of 1000 actinobacteria strains.</title>
        <authorList>
            <person name="Klenk H.-P."/>
        </authorList>
    </citation>
    <scope>NUCLEOTIDE SEQUENCE [LARGE SCALE GENOMIC DNA]</scope>
    <source>
        <strain evidence="8 9">DSM 44230</strain>
    </source>
</reference>
<dbReference type="Proteomes" id="UP000533598">
    <property type="component" value="Unassembled WGS sequence"/>
</dbReference>
<feature type="transmembrane region" description="Helical" evidence="6">
    <location>
        <begin position="34"/>
        <end position="56"/>
    </location>
</feature>
<evidence type="ECO:0000313" key="9">
    <source>
        <dbReference type="Proteomes" id="UP000533598"/>
    </source>
</evidence>
<evidence type="ECO:0000259" key="7">
    <source>
        <dbReference type="PROSITE" id="PS51012"/>
    </source>
</evidence>
<name>A0A7W7CFK8_9PSEU</name>
<comment type="similarity">
    <text evidence="6">Belongs to the ABC-2 integral membrane protein family.</text>
</comment>
<accession>A0A7W7CFK8</accession>
<comment type="subcellular location">
    <subcellularLocation>
        <location evidence="6">Cell membrane</location>
        <topology evidence="6">Multi-pass membrane protein</topology>
    </subcellularLocation>
    <subcellularLocation>
        <location evidence="1">Membrane</location>
        <topology evidence="1">Multi-pass membrane protein</topology>
    </subcellularLocation>
</comment>
<dbReference type="InterPro" id="IPR047817">
    <property type="entry name" value="ABC2_TM_bact-type"/>
</dbReference>
<evidence type="ECO:0000256" key="5">
    <source>
        <dbReference type="ARBA" id="ARBA00023251"/>
    </source>
</evidence>
<comment type="caution">
    <text evidence="8">The sequence shown here is derived from an EMBL/GenBank/DDBJ whole genome shotgun (WGS) entry which is preliminary data.</text>
</comment>
<dbReference type="RefSeq" id="WP_221490043.1">
    <property type="nucleotide sequence ID" value="NZ_BAAAUI010000081.1"/>
</dbReference>
<keyword evidence="3 6" id="KW-1133">Transmembrane helix</keyword>
<evidence type="ECO:0000256" key="1">
    <source>
        <dbReference type="ARBA" id="ARBA00004141"/>
    </source>
</evidence>
<feature type="transmembrane region" description="Helical" evidence="6">
    <location>
        <begin position="112"/>
        <end position="139"/>
    </location>
</feature>
<sequence length="258" mass="26210">MTTTAISHSRKDFAMNRVLTFAATELKLFFRDPAGVLVVAALPVGLVLVFGLSSTGAPPTGGSRSVPAFLPALGISIALGMLALFTLPSVLGAYRERGVLRRLATTPVSPAALLGAQLLVQAGIAVAATGLVATVAVLALGLPAPANPLGLALSLLLGIAALFSVGLLVAALAPNAKAAGGLGPLSFFPQMFLAGFWMPWESMPDWLAAIGRHSPLGATLQTVVTSWMGGAPAVGQLLALGVFALVAGVTAVRLFRWV</sequence>
<dbReference type="GO" id="GO:0140359">
    <property type="term" value="F:ABC-type transporter activity"/>
    <property type="evidence" value="ECO:0007669"/>
    <property type="project" value="InterPro"/>
</dbReference>
<proteinExistence type="inferred from homology"/>
<dbReference type="PANTHER" id="PTHR43027:SF2">
    <property type="entry name" value="TRANSPORT PERMEASE PROTEIN"/>
    <property type="match status" value="1"/>
</dbReference>
<dbReference type="Pfam" id="PF01061">
    <property type="entry name" value="ABC2_membrane"/>
    <property type="match status" value="1"/>
</dbReference>
<organism evidence="8 9">
    <name type="scientific">Crossiella cryophila</name>
    <dbReference type="NCBI Taxonomy" id="43355"/>
    <lineage>
        <taxon>Bacteria</taxon>
        <taxon>Bacillati</taxon>
        <taxon>Actinomycetota</taxon>
        <taxon>Actinomycetes</taxon>
        <taxon>Pseudonocardiales</taxon>
        <taxon>Pseudonocardiaceae</taxon>
        <taxon>Crossiella</taxon>
    </lineage>
</organism>
<evidence type="ECO:0000256" key="4">
    <source>
        <dbReference type="ARBA" id="ARBA00023136"/>
    </source>
</evidence>
<dbReference type="PIRSF" id="PIRSF006648">
    <property type="entry name" value="DrrB"/>
    <property type="match status" value="1"/>
</dbReference>
<dbReference type="InterPro" id="IPR000412">
    <property type="entry name" value="ABC_2_transport"/>
</dbReference>
<keyword evidence="5" id="KW-0046">Antibiotic resistance</keyword>
<keyword evidence="9" id="KW-1185">Reference proteome</keyword>
<dbReference type="InterPro" id="IPR013525">
    <property type="entry name" value="ABC2_TM"/>
</dbReference>
<dbReference type="GO" id="GO:0046677">
    <property type="term" value="P:response to antibiotic"/>
    <property type="evidence" value="ECO:0007669"/>
    <property type="project" value="UniProtKB-KW"/>
</dbReference>
<feature type="domain" description="ABC transmembrane type-2" evidence="7">
    <location>
        <begin position="34"/>
        <end position="258"/>
    </location>
</feature>
<gene>
    <name evidence="8" type="ORF">HNR67_004976</name>
</gene>
<feature type="transmembrane region" description="Helical" evidence="6">
    <location>
        <begin position="179"/>
        <end position="198"/>
    </location>
</feature>
<feature type="transmembrane region" description="Helical" evidence="6">
    <location>
        <begin position="233"/>
        <end position="255"/>
    </location>
</feature>
<dbReference type="PANTHER" id="PTHR43027">
    <property type="entry name" value="DOXORUBICIN RESISTANCE ABC TRANSPORTER PERMEASE PROTEIN DRRC-RELATED"/>
    <property type="match status" value="1"/>
</dbReference>
<keyword evidence="4 6" id="KW-0472">Membrane</keyword>
<dbReference type="GO" id="GO:0043190">
    <property type="term" value="C:ATP-binding cassette (ABC) transporter complex"/>
    <property type="evidence" value="ECO:0007669"/>
    <property type="project" value="InterPro"/>
</dbReference>
<keyword evidence="6" id="KW-1003">Cell membrane</keyword>
<evidence type="ECO:0000313" key="8">
    <source>
        <dbReference type="EMBL" id="MBB4678858.1"/>
    </source>
</evidence>
<dbReference type="InterPro" id="IPR052902">
    <property type="entry name" value="ABC-2_transporter"/>
</dbReference>